<evidence type="ECO:0000256" key="5">
    <source>
        <dbReference type="PIRNR" id="PIRNR017888"/>
    </source>
</evidence>
<dbReference type="Gene3D" id="3.90.79.10">
    <property type="entry name" value="Nucleoside Triphosphate Pyrophosphohydrolase"/>
    <property type="match status" value="1"/>
</dbReference>
<evidence type="ECO:0000256" key="1">
    <source>
        <dbReference type="ARBA" id="ARBA00009710"/>
    </source>
</evidence>
<sequence>MDLFHISNYTFGTKDEQARSKAMQSLSKTQLAQILRDNYKQRGIRRSVAAVILVHEHRFPHILLLQRRDGRGEFVLPGGRLRPGESNEEGLQRKLTSKLTPVSPPPPPPPPAASSDQMLELDDQLQQSARPDVGEKLCSWYAIDFDRRYFPYVPAHVTKPKEELHVYAVSLPSKFTFAVPKNLHLLAVPICDVFNNSATYGDIISAIPSVLSRYHFNYC</sequence>
<dbReference type="GO" id="GO:0031124">
    <property type="term" value="P:mRNA 3'-end processing"/>
    <property type="evidence" value="ECO:0007669"/>
    <property type="project" value="InterPro"/>
</dbReference>
<proteinExistence type="inferred from homology"/>
<keyword evidence="3 5" id="KW-0694">RNA-binding</keyword>
<comment type="caution">
    <text evidence="7">The sequence shown here is derived from an EMBL/GenBank/DDBJ whole genome shotgun (WGS) entry which is preliminary data.</text>
</comment>
<evidence type="ECO:0000256" key="4">
    <source>
        <dbReference type="ARBA" id="ARBA00023242"/>
    </source>
</evidence>
<keyword evidence="4 5" id="KW-0539">Nucleus</keyword>
<keyword evidence="5" id="KW-0963">Cytoplasm</keyword>
<accession>A0A2V3IJL6</accession>
<name>A0A2V3IJL6_9FLOR</name>
<dbReference type="AlphaFoldDB" id="A0A2V3IJL6"/>
<feature type="region of interest" description="Disordered" evidence="6">
    <location>
        <begin position="78"/>
        <end position="116"/>
    </location>
</feature>
<comment type="similarity">
    <text evidence="1 5">Belongs to the Nudix hydrolase family. CPSF5 subfamily.</text>
</comment>
<comment type="subunit">
    <text evidence="5">Homodimer (via N- and C-terminus); binds RNA as homodimer. Component of the cleavage factor Im (CFIm) complex.</text>
</comment>
<dbReference type="InterPro" id="IPR016706">
    <property type="entry name" value="Cleav_polyA_spec_factor_su5"/>
</dbReference>
<feature type="compositionally biased region" description="Pro residues" evidence="6">
    <location>
        <begin position="102"/>
        <end position="112"/>
    </location>
</feature>
<keyword evidence="2 5" id="KW-0507">mRNA processing</keyword>
<dbReference type="STRING" id="448386.A0A2V3IJL6"/>
<reference evidence="7 8" key="1">
    <citation type="journal article" date="2018" name="Mol. Biol. Evol.">
        <title>Analysis of the draft genome of the red seaweed Gracilariopsis chorda provides insights into genome size evolution in Rhodophyta.</title>
        <authorList>
            <person name="Lee J."/>
            <person name="Yang E.C."/>
            <person name="Graf L."/>
            <person name="Yang J.H."/>
            <person name="Qiu H."/>
            <person name="Zel Zion U."/>
            <person name="Chan C.X."/>
            <person name="Stephens T.G."/>
            <person name="Weber A.P.M."/>
            <person name="Boo G.H."/>
            <person name="Boo S.M."/>
            <person name="Kim K.M."/>
            <person name="Shin Y."/>
            <person name="Jung M."/>
            <person name="Lee S.J."/>
            <person name="Yim H.S."/>
            <person name="Lee J.H."/>
            <person name="Bhattacharya D."/>
            <person name="Yoon H.S."/>
        </authorList>
    </citation>
    <scope>NUCLEOTIDE SEQUENCE [LARGE SCALE GENOMIC DNA]</scope>
    <source>
        <strain evidence="7 8">SKKU-2015</strain>
        <tissue evidence="7">Whole body</tissue>
    </source>
</reference>
<organism evidence="7 8">
    <name type="scientific">Gracilariopsis chorda</name>
    <dbReference type="NCBI Taxonomy" id="448386"/>
    <lineage>
        <taxon>Eukaryota</taxon>
        <taxon>Rhodophyta</taxon>
        <taxon>Florideophyceae</taxon>
        <taxon>Rhodymeniophycidae</taxon>
        <taxon>Gracilariales</taxon>
        <taxon>Gracilariaceae</taxon>
        <taxon>Gracilariopsis</taxon>
    </lineage>
</organism>
<evidence type="ECO:0000256" key="6">
    <source>
        <dbReference type="SAM" id="MobiDB-lite"/>
    </source>
</evidence>
<dbReference type="OrthoDB" id="277288at2759"/>
<evidence type="ECO:0000313" key="8">
    <source>
        <dbReference type="Proteomes" id="UP000247409"/>
    </source>
</evidence>
<dbReference type="PIRSF" id="PIRSF017888">
    <property type="entry name" value="CPSF-25"/>
    <property type="match status" value="1"/>
</dbReference>
<evidence type="ECO:0000256" key="2">
    <source>
        <dbReference type="ARBA" id="ARBA00022664"/>
    </source>
</evidence>
<dbReference type="InterPro" id="IPR015797">
    <property type="entry name" value="NUDIX_hydrolase-like_dom_sf"/>
</dbReference>
<gene>
    <name evidence="7" type="ORF">BWQ96_08027</name>
</gene>
<comment type="function">
    <text evidence="5">Component of the cleavage factor Im (CFIm) complex that functions as an activator of the pre-mRNA 3'-end cleavage and polyadenylation processing required for the maturation of pre-mRNA into functional mRNAs. CFIm contributes to the recruitment of multiprotein complexes on specific sequences on the pre-mRNA 3'-end, so called cleavage and polyadenylation signals (pA signals). Most pre-mRNAs contain multiple pA signals, resulting in alternative cleavage and polyadenylation (APA) producing mRNAs with variable 3'-end formation. The CFIm complex acts as a key regulator of cleavage and polyadenylation site choice during APA through its binding to 5'-UGUA-3' elements localized in the 3'-untranslated region (UTR) for a huge number of pre-mRNAs.</text>
</comment>
<dbReference type="GO" id="GO:0005737">
    <property type="term" value="C:cytoplasm"/>
    <property type="evidence" value="ECO:0007669"/>
    <property type="project" value="UniProtKB-SubCell"/>
</dbReference>
<evidence type="ECO:0000256" key="3">
    <source>
        <dbReference type="ARBA" id="ARBA00022884"/>
    </source>
</evidence>
<dbReference type="PANTHER" id="PTHR13047">
    <property type="entry name" value="PRE-MRNA CLEAVAGE FACTOR IM, 25KD SUBUNIT"/>
    <property type="match status" value="1"/>
</dbReference>
<comment type="subcellular location">
    <subcellularLocation>
        <location evidence="5">Nucleus</location>
    </subcellularLocation>
    <subcellularLocation>
        <location evidence="5">Cytoplasm</location>
    </subcellularLocation>
</comment>
<dbReference type="Proteomes" id="UP000247409">
    <property type="component" value="Unassembled WGS sequence"/>
</dbReference>
<dbReference type="Pfam" id="PF13869">
    <property type="entry name" value="NUDIX_2"/>
    <property type="match status" value="1"/>
</dbReference>
<evidence type="ECO:0000313" key="7">
    <source>
        <dbReference type="EMBL" id="PXF42249.1"/>
    </source>
</evidence>
<dbReference type="GO" id="GO:0003729">
    <property type="term" value="F:mRNA binding"/>
    <property type="evidence" value="ECO:0007669"/>
    <property type="project" value="UniProtKB-UniRule"/>
</dbReference>
<keyword evidence="8" id="KW-1185">Reference proteome</keyword>
<protein>
    <recommendedName>
        <fullName evidence="5">Cleavage and polyadenylation specificity factor subunit 5</fullName>
    </recommendedName>
</protein>
<dbReference type="SUPFAM" id="SSF55811">
    <property type="entry name" value="Nudix"/>
    <property type="match status" value="1"/>
</dbReference>
<dbReference type="GO" id="GO:0005849">
    <property type="term" value="C:mRNA cleavage factor complex"/>
    <property type="evidence" value="ECO:0007669"/>
    <property type="project" value="UniProtKB-UniRule"/>
</dbReference>
<dbReference type="EMBL" id="NBIV01000170">
    <property type="protein sequence ID" value="PXF42249.1"/>
    <property type="molecule type" value="Genomic_DNA"/>
</dbReference>